<dbReference type="Proteomes" id="UP000464402">
    <property type="component" value="Chromosome"/>
</dbReference>
<evidence type="ECO:0000313" key="1">
    <source>
        <dbReference type="EMBL" id="QHB31820.1"/>
    </source>
</evidence>
<keyword evidence="2" id="KW-1185">Reference proteome</keyword>
<evidence type="ECO:0000313" key="2">
    <source>
        <dbReference type="Proteomes" id="UP000464402"/>
    </source>
</evidence>
<dbReference type="EMBL" id="CP043727">
    <property type="protein sequence ID" value="QHB31820.1"/>
    <property type="molecule type" value="Genomic_DNA"/>
</dbReference>
<protein>
    <submittedName>
        <fullName evidence="1">Uncharacterized protein</fullName>
    </submittedName>
</protein>
<name>A0A857EX32_9GAMM</name>
<dbReference type="KEGG" id="yca:F0T03_06330"/>
<gene>
    <name evidence="1" type="ORF">F0T03_06330</name>
</gene>
<accession>A0A857EX32</accession>
<organism evidence="1 2">
    <name type="scientific">Yersinia canariae</name>
    <dbReference type="NCBI Taxonomy" id="2607663"/>
    <lineage>
        <taxon>Bacteria</taxon>
        <taxon>Pseudomonadati</taxon>
        <taxon>Pseudomonadota</taxon>
        <taxon>Gammaproteobacteria</taxon>
        <taxon>Enterobacterales</taxon>
        <taxon>Yersiniaceae</taxon>
        <taxon>Yersinia</taxon>
    </lineage>
</organism>
<dbReference type="AlphaFoldDB" id="A0A857EX32"/>
<proteinExistence type="predicted"/>
<dbReference type="RefSeq" id="WP_159677473.1">
    <property type="nucleotide sequence ID" value="NZ_CP043727.1"/>
</dbReference>
<reference evidence="2" key="1">
    <citation type="submission" date="2019-09" db="EMBL/GenBank/DDBJ databases">
        <title>Yersinia canariae sp. nov., isolated from a human yersiniosis case.</title>
        <authorList>
            <person name="Nguyen S.V."/>
            <person name="Greig D."/>
            <person name="Hurley D."/>
            <person name="Cao Y."/>
            <person name="McCabe E."/>
            <person name="Mitchell M."/>
            <person name="Jenkins C."/>
            <person name="Fanning S."/>
        </authorList>
    </citation>
    <scope>NUCLEOTIDE SEQUENCE [LARGE SCALE GENOMIC DNA]</scope>
    <source>
        <strain evidence="2">NCTC 14382</strain>
    </source>
</reference>
<sequence length="304" mass="34378">MTDNNHAAEDSATKARILKGESGDDNFNVDLGSRNYVIRDTGGSDTLTFKNTKIDNLEYSNKEGRAYIRDKKTQNVVTFDDSGYAERKRNVDKTYDSFKSIYQSIDMNKTLEMETDTGVSIHSEQSEFHKIYDFYQKGMVPAALLSRSVESVNSKLSEMISIADSRNDKKSSNLYTTIKTSFSDYTSQLLKLDINHATVIEKINIDGKIYDVNSLLVSAAFNNSNATHPKDISDLADITDIRILKDNISDYTEQEVEDLHTEIYSADTMIEYMAGFKDLGQQLGIQNLPHYYDFSPMPDIVPVH</sequence>